<dbReference type="GO" id="GO:0016874">
    <property type="term" value="F:ligase activity"/>
    <property type="evidence" value="ECO:0007669"/>
    <property type="project" value="UniProtKB-KW"/>
</dbReference>
<sequence length="312" mass="35695">MSTYSTFLAQHEAQLRGANVPQHLWPSLFQKLCQEIFDAGNYFQLARDQDGDLHAVAIQDLDASNRDAIFLIDHAWTFTNENSNARNTLKNVPSLLPRMENLMQLSGEGDVETRTNAVLQSVWKFANSYRLGHLPAEEAGTIWYIMDEFGSAIEHEDEPNFCMAPFYYVSGQCAFSIMWPIQDIENGDFVSRSYVSATTEDVRIALCAALFYPKGEEYNEQIDEICTRRRLQASNIMDAQYNRDEESVPNTIASKKAIELTLPVKICTDLKYMKEFVDHPNFVFVDNENDANVVWPTRHIKDYVSLHNNPNV</sequence>
<name>A0A1V9ZYW1_9STRA</name>
<keyword evidence="3" id="KW-1185">Reference proteome</keyword>
<dbReference type="PANTHER" id="PTHR46088:SF1">
    <property type="entry name" value="TUBULIN--TYROSINE LIGASE-LIKE PROTEIN 12"/>
    <property type="match status" value="1"/>
</dbReference>
<dbReference type="OrthoDB" id="60477at2759"/>
<dbReference type="InterPro" id="IPR057954">
    <property type="entry name" value="SET_TTL12"/>
</dbReference>
<protein>
    <submittedName>
        <fullName evidence="2">Ubulin-tyrosine ligase</fullName>
    </submittedName>
</protein>
<dbReference type="InterPro" id="IPR027749">
    <property type="entry name" value="TTLL12"/>
</dbReference>
<evidence type="ECO:0000313" key="2">
    <source>
        <dbReference type="EMBL" id="OQS03208.1"/>
    </source>
</evidence>
<dbReference type="Pfam" id="PF25556">
    <property type="entry name" value="SET_TTL"/>
    <property type="match status" value="1"/>
</dbReference>
<dbReference type="EMBL" id="JNBS01000957">
    <property type="protein sequence ID" value="OQS03208.1"/>
    <property type="molecule type" value="Genomic_DNA"/>
</dbReference>
<feature type="domain" description="Tubulin--tyrosine ligase-like protein 12 SET-like" evidence="1">
    <location>
        <begin position="60"/>
        <end position="207"/>
    </location>
</feature>
<dbReference type="GO" id="GO:0005737">
    <property type="term" value="C:cytoplasm"/>
    <property type="evidence" value="ECO:0007669"/>
    <property type="project" value="TreeGrafter"/>
</dbReference>
<dbReference type="AlphaFoldDB" id="A0A1V9ZYW1"/>
<evidence type="ECO:0000313" key="3">
    <source>
        <dbReference type="Proteomes" id="UP000243217"/>
    </source>
</evidence>
<evidence type="ECO:0000259" key="1">
    <source>
        <dbReference type="Pfam" id="PF25556"/>
    </source>
</evidence>
<comment type="caution">
    <text evidence="2">The sequence shown here is derived from an EMBL/GenBank/DDBJ whole genome shotgun (WGS) entry which is preliminary data.</text>
</comment>
<organism evidence="2 3">
    <name type="scientific">Thraustotheca clavata</name>
    <dbReference type="NCBI Taxonomy" id="74557"/>
    <lineage>
        <taxon>Eukaryota</taxon>
        <taxon>Sar</taxon>
        <taxon>Stramenopiles</taxon>
        <taxon>Oomycota</taxon>
        <taxon>Saprolegniomycetes</taxon>
        <taxon>Saprolegniales</taxon>
        <taxon>Achlyaceae</taxon>
        <taxon>Thraustotheca</taxon>
    </lineage>
</organism>
<keyword evidence="2" id="KW-0436">Ligase</keyword>
<proteinExistence type="predicted"/>
<dbReference type="STRING" id="74557.A0A1V9ZYW1"/>
<reference evidence="2 3" key="1">
    <citation type="journal article" date="2014" name="Genome Biol. Evol.">
        <title>The secreted proteins of Achlya hypogyna and Thraustotheca clavata identify the ancestral oomycete secretome and reveal gene acquisitions by horizontal gene transfer.</title>
        <authorList>
            <person name="Misner I."/>
            <person name="Blouin N."/>
            <person name="Leonard G."/>
            <person name="Richards T.A."/>
            <person name="Lane C.E."/>
        </authorList>
    </citation>
    <scope>NUCLEOTIDE SEQUENCE [LARGE SCALE GENOMIC DNA]</scope>
    <source>
        <strain evidence="2 3">ATCC 34112</strain>
    </source>
</reference>
<accession>A0A1V9ZYW1</accession>
<dbReference type="Proteomes" id="UP000243217">
    <property type="component" value="Unassembled WGS sequence"/>
</dbReference>
<gene>
    <name evidence="2" type="ORF">THRCLA_04493</name>
</gene>
<dbReference type="PANTHER" id="PTHR46088">
    <property type="entry name" value="TUBULIN--TYROSINE LIGASE-LIKE PROTEIN 12"/>
    <property type="match status" value="1"/>
</dbReference>